<dbReference type="AlphaFoldDB" id="A0A1D7UZ51"/>
<reference evidence="2 3" key="1">
    <citation type="submission" date="2016-04" db="EMBL/GenBank/DDBJ databases">
        <title>Complete genome seqeunce of Leptospira alstonii serovar Room22.</title>
        <authorList>
            <person name="Nally J.E."/>
            <person name="Bayles D.O."/>
            <person name="Hurley D."/>
            <person name="Fanning S."/>
            <person name="McMahon B.J."/>
            <person name="Arent Z."/>
        </authorList>
    </citation>
    <scope>NUCLEOTIDE SEQUENCE [LARGE SCALE GENOMIC DNA]</scope>
    <source>
        <strain evidence="2 3">GWTS #1</strain>
    </source>
</reference>
<dbReference type="EMBL" id="CP015217">
    <property type="protein sequence ID" value="AOP34851.1"/>
    <property type="molecule type" value="Genomic_DNA"/>
</dbReference>
<feature type="signal peptide" evidence="1">
    <location>
        <begin position="1"/>
        <end position="24"/>
    </location>
</feature>
<dbReference type="OrthoDB" id="338287at2"/>
<evidence type="ECO:0000313" key="2">
    <source>
        <dbReference type="EMBL" id="AOP34851.1"/>
    </source>
</evidence>
<accession>A0A1D7UZ51</accession>
<evidence type="ECO:0000313" key="3">
    <source>
        <dbReference type="Proteomes" id="UP000094197"/>
    </source>
</evidence>
<proteinExistence type="predicted"/>
<keyword evidence="3" id="KW-1185">Reference proteome</keyword>
<protein>
    <submittedName>
        <fullName evidence="2">Uncharacterized protein</fullName>
    </submittedName>
</protein>
<dbReference type="KEGG" id="laj:A0128_13950"/>
<keyword evidence="1" id="KW-0732">Signal</keyword>
<evidence type="ECO:0000256" key="1">
    <source>
        <dbReference type="SAM" id="SignalP"/>
    </source>
</evidence>
<feature type="chain" id="PRO_5009100486" evidence="1">
    <location>
        <begin position="25"/>
        <end position="255"/>
    </location>
</feature>
<sequence>MSLKSFHLSIVLFLFVTVSLSAQSGSTKEDEKGSELASAANDPKYQGDYLEEFHYARTLDSVKERVKNDIHALSTVTKNFGSSVQGSNEELNSIWKQYNDALHYYYRRQYVVAGRKMRETSESVDKLYNKFSDQYNKRTDQLLGECADTIVSVEQTQNGMTPSASARSREISTNHHKLQIAYYQMIQADRMRKDSRYKDSLIHFRLAKEYGISILSKLKAEEESKNVREKYKIDLSDNRNMVFSDSSDNKDPQKK</sequence>
<dbReference type="RefSeq" id="WP_069608068.1">
    <property type="nucleotide sequence ID" value="NZ_CP015217.1"/>
</dbReference>
<dbReference type="Proteomes" id="UP000094197">
    <property type="component" value="Chromosome 1"/>
</dbReference>
<gene>
    <name evidence="2" type="ORF">A0128_13950</name>
</gene>
<organism evidence="2 3">
    <name type="scientific">Leptospira tipperaryensis</name>
    <dbReference type="NCBI Taxonomy" id="2564040"/>
    <lineage>
        <taxon>Bacteria</taxon>
        <taxon>Pseudomonadati</taxon>
        <taxon>Spirochaetota</taxon>
        <taxon>Spirochaetia</taxon>
        <taxon>Leptospirales</taxon>
        <taxon>Leptospiraceae</taxon>
        <taxon>Leptospira</taxon>
    </lineage>
</organism>
<name>A0A1D7UZ51_9LEPT</name>